<organism evidence="2 3">
    <name type="scientific">Ophiophagus hannah</name>
    <name type="common">King cobra</name>
    <name type="synonym">Naja hannah</name>
    <dbReference type="NCBI Taxonomy" id="8665"/>
    <lineage>
        <taxon>Eukaryota</taxon>
        <taxon>Metazoa</taxon>
        <taxon>Chordata</taxon>
        <taxon>Craniata</taxon>
        <taxon>Vertebrata</taxon>
        <taxon>Euteleostomi</taxon>
        <taxon>Lepidosauria</taxon>
        <taxon>Squamata</taxon>
        <taxon>Bifurcata</taxon>
        <taxon>Unidentata</taxon>
        <taxon>Episquamata</taxon>
        <taxon>Toxicofera</taxon>
        <taxon>Serpentes</taxon>
        <taxon>Colubroidea</taxon>
        <taxon>Elapidae</taxon>
        <taxon>Elapinae</taxon>
        <taxon>Ophiophagus</taxon>
    </lineage>
</organism>
<reference evidence="2 3" key="1">
    <citation type="journal article" date="2013" name="Proc. Natl. Acad. Sci. U.S.A.">
        <title>The king cobra genome reveals dynamic gene evolution and adaptation in the snake venom system.</title>
        <authorList>
            <person name="Vonk F.J."/>
            <person name="Casewell N.R."/>
            <person name="Henkel C.V."/>
            <person name="Heimberg A.M."/>
            <person name="Jansen H.J."/>
            <person name="McCleary R.J."/>
            <person name="Kerkkamp H.M."/>
            <person name="Vos R.A."/>
            <person name="Guerreiro I."/>
            <person name="Calvete J.J."/>
            <person name="Wuster W."/>
            <person name="Woods A.E."/>
            <person name="Logan J.M."/>
            <person name="Harrison R.A."/>
            <person name="Castoe T.A."/>
            <person name="de Koning A.P."/>
            <person name="Pollock D.D."/>
            <person name="Yandell M."/>
            <person name="Calderon D."/>
            <person name="Renjifo C."/>
            <person name="Currier R.B."/>
            <person name="Salgado D."/>
            <person name="Pla D."/>
            <person name="Sanz L."/>
            <person name="Hyder A.S."/>
            <person name="Ribeiro J.M."/>
            <person name="Arntzen J.W."/>
            <person name="van den Thillart G.E."/>
            <person name="Boetzer M."/>
            <person name="Pirovano W."/>
            <person name="Dirks R.P."/>
            <person name="Spaink H.P."/>
            <person name="Duboule D."/>
            <person name="McGlinn E."/>
            <person name="Kini R.M."/>
            <person name="Richardson M.K."/>
        </authorList>
    </citation>
    <scope>NUCLEOTIDE SEQUENCE</scope>
    <source>
        <tissue evidence="2">Blood</tissue>
    </source>
</reference>
<feature type="compositionally biased region" description="Basic and acidic residues" evidence="1">
    <location>
        <begin position="166"/>
        <end position="199"/>
    </location>
</feature>
<feature type="region of interest" description="Disordered" evidence="1">
    <location>
        <begin position="72"/>
        <end position="211"/>
    </location>
</feature>
<feature type="compositionally biased region" description="Basic and acidic residues" evidence="1">
    <location>
        <begin position="74"/>
        <end position="89"/>
    </location>
</feature>
<dbReference type="EMBL" id="AZIM01001912">
    <property type="protein sequence ID" value="ETE65359.1"/>
    <property type="molecule type" value="Genomic_DNA"/>
</dbReference>
<keyword evidence="3" id="KW-1185">Reference proteome</keyword>
<feature type="non-terminal residue" evidence="2">
    <location>
        <position position="1"/>
    </location>
</feature>
<evidence type="ECO:0000256" key="1">
    <source>
        <dbReference type="SAM" id="MobiDB-lite"/>
    </source>
</evidence>
<sequence>MLLNLFLRVGRWQVLFGMSLVFREVIRGRGLGKHSNADNPLVGLLQQPRADVHLSGAFCFPLTSPSLVPCAEAEGGRKEGREVTEVSREGRKKREGRRKWKSGGMEGRKKRGKEGREGGKGRRNKGRKEEGRKREGRRKLKEGGKGGREGRRKEGRGREGKRKLKSGGEEGKEGRKEGRKEGIMRKEEGRKAEREGGKKEGKKHPLGNLDSLNKGMIHVTSMRFLFSHAVVVPPPQKKICRETNSKATKRKGKFFKILQVGHPNPELILVGIWWAPDVITGLPAWKEEPLPGGGREGSQTRLSR</sequence>
<protein>
    <submittedName>
        <fullName evidence="2">Octapeptide-repeat protein T2</fullName>
    </submittedName>
</protein>
<evidence type="ECO:0000313" key="3">
    <source>
        <dbReference type="Proteomes" id="UP000018936"/>
    </source>
</evidence>
<feature type="compositionally biased region" description="Basic and acidic residues" evidence="1">
    <location>
        <begin position="141"/>
        <end position="158"/>
    </location>
</feature>
<feature type="region of interest" description="Disordered" evidence="1">
    <location>
        <begin position="285"/>
        <end position="304"/>
    </location>
</feature>
<proteinExistence type="predicted"/>
<dbReference type="AlphaFoldDB" id="V8NSW0"/>
<accession>V8NSW0</accession>
<feature type="compositionally biased region" description="Basic residues" evidence="1">
    <location>
        <begin position="90"/>
        <end position="101"/>
    </location>
</feature>
<evidence type="ECO:0000313" key="2">
    <source>
        <dbReference type="EMBL" id="ETE65359.1"/>
    </source>
</evidence>
<dbReference type="Proteomes" id="UP000018936">
    <property type="component" value="Unassembled WGS sequence"/>
</dbReference>
<name>V8NSW0_OPHHA</name>
<gene>
    <name evidence="2" type="primary">Srst</name>
    <name evidence="2" type="ORF">L345_08864</name>
</gene>
<comment type="caution">
    <text evidence="2">The sequence shown here is derived from an EMBL/GenBank/DDBJ whole genome shotgun (WGS) entry which is preliminary data.</text>
</comment>